<gene>
    <name evidence="5" type="ORF">EAV92_03885</name>
</gene>
<keyword evidence="2" id="KW-0813">Transport</keyword>
<dbReference type="GO" id="GO:0015768">
    <property type="term" value="P:maltose transport"/>
    <property type="evidence" value="ECO:0007669"/>
    <property type="project" value="TreeGrafter"/>
</dbReference>
<dbReference type="GO" id="GO:0042956">
    <property type="term" value="P:maltodextrin transmembrane transport"/>
    <property type="evidence" value="ECO:0007669"/>
    <property type="project" value="TreeGrafter"/>
</dbReference>
<evidence type="ECO:0000256" key="2">
    <source>
        <dbReference type="ARBA" id="ARBA00022448"/>
    </source>
</evidence>
<dbReference type="Proteomes" id="UP000269097">
    <property type="component" value="Chromosome"/>
</dbReference>
<evidence type="ECO:0000313" key="6">
    <source>
        <dbReference type="Proteomes" id="UP000269097"/>
    </source>
</evidence>
<proteinExistence type="inferred from homology"/>
<dbReference type="Pfam" id="PF13416">
    <property type="entry name" value="SBP_bac_8"/>
    <property type="match status" value="1"/>
</dbReference>
<keyword evidence="4" id="KW-0812">Transmembrane</keyword>
<comment type="similarity">
    <text evidence="1">Belongs to the bacterial solute-binding protein 1 family.</text>
</comment>
<dbReference type="InterPro" id="IPR006059">
    <property type="entry name" value="SBP"/>
</dbReference>
<dbReference type="PANTHER" id="PTHR30061:SF50">
    <property type="entry name" value="MALTOSE_MALTODEXTRIN-BINDING PERIPLASMIC PROTEIN"/>
    <property type="match status" value="1"/>
</dbReference>
<keyword evidence="4" id="KW-1133">Transmembrane helix</keyword>
<dbReference type="EMBL" id="CP033433">
    <property type="protein sequence ID" value="AYQ71786.1"/>
    <property type="molecule type" value="Genomic_DNA"/>
</dbReference>
<keyword evidence="3" id="KW-0732">Signal</keyword>
<feature type="transmembrane region" description="Helical" evidence="4">
    <location>
        <begin position="28"/>
        <end position="46"/>
    </location>
</feature>
<name>A0A3G3JU88_9BACL</name>
<dbReference type="Gene3D" id="3.40.190.10">
    <property type="entry name" value="Periplasmic binding protein-like II"/>
    <property type="match status" value="1"/>
</dbReference>
<evidence type="ECO:0000256" key="4">
    <source>
        <dbReference type="SAM" id="Phobius"/>
    </source>
</evidence>
<dbReference type="KEGG" id="coh:EAV92_03885"/>
<evidence type="ECO:0000313" key="5">
    <source>
        <dbReference type="EMBL" id="AYQ71786.1"/>
    </source>
</evidence>
<protein>
    <submittedName>
        <fullName evidence="5">Extracellular solute-binding protein</fullName>
    </submittedName>
</protein>
<reference evidence="5 6" key="1">
    <citation type="submission" date="2018-10" db="EMBL/GenBank/DDBJ databases">
        <title>Genome Sequence of Cohnella sp.</title>
        <authorList>
            <person name="Srinivasan S."/>
            <person name="Kim M.K."/>
        </authorList>
    </citation>
    <scope>NUCLEOTIDE SEQUENCE [LARGE SCALE GENOMIC DNA]</scope>
    <source>
        <strain evidence="5 6">18JY8-7</strain>
    </source>
</reference>
<keyword evidence="6" id="KW-1185">Reference proteome</keyword>
<dbReference type="PANTHER" id="PTHR30061">
    <property type="entry name" value="MALTOSE-BINDING PERIPLASMIC PROTEIN"/>
    <property type="match status" value="1"/>
</dbReference>
<dbReference type="AlphaFoldDB" id="A0A3G3JU88"/>
<evidence type="ECO:0000256" key="1">
    <source>
        <dbReference type="ARBA" id="ARBA00008520"/>
    </source>
</evidence>
<dbReference type="GO" id="GO:0055052">
    <property type="term" value="C:ATP-binding cassette (ABC) transporter complex, substrate-binding subunit-containing"/>
    <property type="evidence" value="ECO:0007669"/>
    <property type="project" value="TreeGrafter"/>
</dbReference>
<keyword evidence="4" id="KW-0472">Membrane</keyword>
<dbReference type="SUPFAM" id="SSF53850">
    <property type="entry name" value="Periplasmic binding protein-like II"/>
    <property type="match status" value="1"/>
</dbReference>
<accession>A0A3G3JU88</accession>
<dbReference type="GO" id="GO:1901982">
    <property type="term" value="F:maltose binding"/>
    <property type="evidence" value="ECO:0007669"/>
    <property type="project" value="TreeGrafter"/>
</dbReference>
<organism evidence="5 6">
    <name type="scientific">Cohnella candidum</name>
    <dbReference type="NCBI Taxonomy" id="2674991"/>
    <lineage>
        <taxon>Bacteria</taxon>
        <taxon>Bacillati</taxon>
        <taxon>Bacillota</taxon>
        <taxon>Bacilli</taxon>
        <taxon>Bacillales</taxon>
        <taxon>Paenibacillaceae</taxon>
        <taxon>Cohnella</taxon>
    </lineage>
</organism>
<evidence type="ECO:0000256" key="3">
    <source>
        <dbReference type="ARBA" id="ARBA00022729"/>
    </source>
</evidence>
<sequence>MGLPSCYHGWKNGKNAKDQVNDVARRKIALIFLPLFLFALILSPWASAPVPEASSPPRPAAGQTEEPALPAIAEEEPVRLRVAAALNEEEFEYFRKTIERQSYQLPDVTVELERTPPEEAFAAFGQASRIGEAADVMLVDNEWVKTFASSGYLMPADGAFVGEALAEQFDAVAAPLKWNGYIWAVPRDFDPYVLVWNLAALRTVTGESATPPQDLAQWSDLAAKSRALQDPVRWLAIDGGDPFALLAWVQAVSGQRTDTLWSENGNPWSGTPRGEAMALLEREREGAAFGNGSRAIAETLAAGSVVSAILPYSVARKLTSEREGAGSVILQMDRAAWKQPYAWPRGRSFVISSRTKAEDAARRWIAAMTDASVQTDNLSTNGKLPVYRSAYRSGSSVSSLFPGNSSSSFPYRSPVDFGPELPARLQELQKLWREFTSGTIGLEQWIGRWREASADFQLDD</sequence>